<dbReference type="Proteomes" id="UP001239994">
    <property type="component" value="Unassembled WGS sequence"/>
</dbReference>
<feature type="coiled-coil region" evidence="1">
    <location>
        <begin position="998"/>
        <end position="1025"/>
    </location>
</feature>
<feature type="compositionally biased region" description="Low complexity" evidence="2">
    <location>
        <begin position="722"/>
        <end position="735"/>
    </location>
</feature>
<accession>A0AAD8YQV4</accession>
<proteinExistence type="predicted"/>
<evidence type="ECO:0000259" key="3">
    <source>
        <dbReference type="Pfam" id="PF21007"/>
    </source>
</evidence>
<evidence type="ECO:0000313" key="4">
    <source>
        <dbReference type="EMBL" id="KAK1785653.1"/>
    </source>
</evidence>
<dbReference type="GO" id="GO:0060271">
    <property type="term" value="P:cilium assembly"/>
    <property type="evidence" value="ECO:0007669"/>
    <property type="project" value="InterPro"/>
</dbReference>
<dbReference type="Pfam" id="PF21007">
    <property type="entry name" value="FBF1"/>
    <property type="match status" value="1"/>
</dbReference>
<dbReference type="GO" id="GO:0005814">
    <property type="term" value="C:centriole"/>
    <property type="evidence" value="ECO:0007669"/>
    <property type="project" value="TreeGrafter"/>
</dbReference>
<evidence type="ECO:0000313" key="5">
    <source>
        <dbReference type="Proteomes" id="UP001239994"/>
    </source>
</evidence>
<feature type="coiled-coil region" evidence="1">
    <location>
        <begin position="1079"/>
        <end position="1167"/>
    </location>
</feature>
<organism evidence="4 5">
    <name type="scientific">Electrophorus voltai</name>
    <dbReference type="NCBI Taxonomy" id="2609070"/>
    <lineage>
        <taxon>Eukaryota</taxon>
        <taxon>Metazoa</taxon>
        <taxon>Chordata</taxon>
        <taxon>Craniata</taxon>
        <taxon>Vertebrata</taxon>
        <taxon>Euteleostomi</taxon>
        <taxon>Actinopterygii</taxon>
        <taxon>Neopterygii</taxon>
        <taxon>Teleostei</taxon>
        <taxon>Ostariophysi</taxon>
        <taxon>Gymnotiformes</taxon>
        <taxon>Gymnotoidei</taxon>
        <taxon>Gymnotidae</taxon>
        <taxon>Electrophorus</taxon>
    </lineage>
</organism>
<keyword evidence="1" id="KW-0175">Coiled coil</keyword>
<feature type="region of interest" description="Disordered" evidence="2">
    <location>
        <begin position="480"/>
        <end position="881"/>
    </location>
</feature>
<dbReference type="InterPro" id="IPR033561">
    <property type="entry name" value="FBF1"/>
</dbReference>
<reference evidence="4" key="1">
    <citation type="submission" date="2023-03" db="EMBL/GenBank/DDBJ databases">
        <title>Electrophorus voltai genome.</title>
        <authorList>
            <person name="Bian C."/>
        </authorList>
    </citation>
    <scope>NUCLEOTIDE SEQUENCE</scope>
    <source>
        <strain evidence="4">CB-2022</strain>
        <tissue evidence="4">Muscle</tissue>
    </source>
</reference>
<feature type="compositionally biased region" description="Low complexity" evidence="2">
    <location>
        <begin position="797"/>
        <end position="807"/>
    </location>
</feature>
<comment type="caution">
    <text evidence="4">The sequence shown here is derived from an EMBL/GenBank/DDBJ whole genome shotgun (WGS) entry which is preliminary data.</text>
</comment>
<keyword evidence="5" id="KW-1185">Reference proteome</keyword>
<feature type="compositionally biased region" description="Polar residues" evidence="2">
    <location>
        <begin position="810"/>
        <end position="822"/>
    </location>
</feature>
<dbReference type="EMBL" id="JAROKS010000026">
    <property type="protein sequence ID" value="KAK1785653.1"/>
    <property type="molecule type" value="Genomic_DNA"/>
</dbReference>
<protein>
    <recommendedName>
        <fullName evidence="3">Fas-binding factor 1 C-terminal domain-containing protein</fullName>
    </recommendedName>
</protein>
<name>A0AAD8YQV4_9TELE</name>
<feature type="domain" description="Fas-binding factor 1 C-terminal" evidence="3">
    <location>
        <begin position="942"/>
        <end position="1409"/>
    </location>
</feature>
<feature type="compositionally biased region" description="Basic and acidic residues" evidence="2">
    <location>
        <begin position="787"/>
        <end position="796"/>
    </location>
</feature>
<feature type="region of interest" description="Disordered" evidence="2">
    <location>
        <begin position="407"/>
        <end position="459"/>
    </location>
</feature>
<dbReference type="InterPro" id="IPR049390">
    <property type="entry name" value="FBF1_C"/>
</dbReference>
<dbReference type="GO" id="GO:0036064">
    <property type="term" value="C:ciliary basal body"/>
    <property type="evidence" value="ECO:0007669"/>
    <property type="project" value="TreeGrafter"/>
</dbReference>
<feature type="non-terminal residue" evidence="4">
    <location>
        <position position="1419"/>
    </location>
</feature>
<dbReference type="GO" id="GO:0097539">
    <property type="term" value="C:ciliary transition fiber"/>
    <property type="evidence" value="ECO:0007669"/>
    <property type="project" value="InterPro"/>
</dbReference>
<dbReference type="GO" id="GO:0090162">
    <property type="term" value="P:establishment of epithelial cell polarity"/>
    <property type="evidence" value="ECO:0007669"/>
    <property type="project" value="InterPro"/>
</dbReference>
<gene>
    <name evidence="4" type="ORF">P4O66_018997</name>
</gene>
<feature type="compositionally biased region" description="Basic and acidic residues" evidence="2">
    <location>
        <begin position="763"/>
        <end position="773"/>
    </location>
</feature>
<feature type="coiled-coil region" evidence="1">
    <location>
        <begin position="1232"/>
        <end position="1322"/>
    </location>
</feature>
<evidence type="ECO:0000256" key="2">
    <source>
        <dbReference type="SAM" id="MobiDB-lite"/>
    </source>
</evidence>
<sequence length="1419" mass="158207">KKLTWGQSCEIMSFTLKKLTWGQYCETMSITLKKLTWGQSCETMSITLKKLTWGQSCEIMSFTLKKLTWGQSCETMSFTLKKLTWGQSCETMSITLKKLTWGQSCEIMSFTLKNLTWGSQTLMETQRFHAQRLMGWCPVPPCARYGVFSDDCDLSRAGVLCHPVLDMGWCPVPPCARYGEFSDDCDLSRAGVLCHPVLDMGWCPVPPCARYGEFSDDCDLSRAGVLCHPVLDMGWCPVPPCARYGVFSDDCDLSRAGVLCHPVLDMGWCPVPPCARYGEKTQKTFLSSPPRPPREEQVFRWRSRRRSRCAAITWQERVSSVPASVRCRGSALMANAGIHQSLSVVSNPPRSLLENEFFSKLAEEAEEEDEGSDVSEADPKALLDTMKDIDDMDADLFGYQRKSRAALTKPDSALIKPNSAPAQSRAPAPGSVKRGAADPDPEGPGLEERKPRSAPAAAVRGYRKFSFVDDMRDDLGGLLDGLDPGVSKSVLSGQEEPMSPPSLTVQKQEQLAPKKRDELTFDDDDQNDLMDALGFSDTPKDSGLVVKRESSEAPGRTRTRLDEILGIGTSLQLLQRPATGEKKDPAQPERVPPAQKPPQRGSADRGSSVNSRCVCHSSPHTRTHTQPPGADVSEEDFTFGLYQPTVGSTPEGHQSRRQSVRFSMEDVSSPSPEHRPKPSVRAGRAASDWLGLKNEDEEEQTHGAKEPAGVPESQKPPPSPPRGRAAPPARAISSAQGPGEGGEEEEDWLAGALSKSRAQGAGRSDDRLGEEAKLASLRSRRNTTVTPRERQEDMSAPRRSPSSEPPAVSGRQQGRTPTSGPSPGSRHTPATPTSELRELNHLSQQSPGKSLANHTASVSYTETQQRPGADTTVPVQQEGLSSTLPPVSLSADMLQLLLKQQLTQTQQWGLGASLELGSLQKRDTQQQSVDIASLQATITQLQGQLLEESASQREARVQLESQALAARLAEQERAVLLEQHQRQLDRDRQVERLRDLQRKSILEMKEDYEEQLQRLQKLKDEEIDAVTSATSQTRSLAALIEHMEQFSRKLGDLACRVESTHENTAQGLALGARHRDEQLRVLQEHLSQQQSEMAEERIRLKEVIAKMETQLAEQQRALQQERWRVTAEQAKAESALRGLEEERRTMTQRITMEREELERAKSSLLEEQQAVMQHCAVERRRLATEWTQFHAQEKLRQERVEREANRAVERDAQRDGSIFSVAQEQAEMTLRAGQLQQKEETLQRERENLDKLREDLEREKGQLSTAALRLQTRAQEVESFSKRASERYEEGERALQEARQVEAEHQARLRAIHAERERLRKQEHSLQQVKISIVAFASVIPKSLFPFADVSPAFASSRLDAPVSAPAVNTSSSGFSPELQATLALLQHTAEKDRDFLQDEQFFLETLKKAPYNTAFHTP</sequence>
<feature type="compositionally biased region" description="Polar residues" evidence="2">
    <location>
        <begin position="841"/>
        <end position="866"/>
    </location>
</feature>
<evidence type="ECO:0000256" key="1">
    <source>
        <dbReference type="SAM" id="Coils"/>
    </source>
</evidence>
<dbReference type="PANTHER" id="PTHR33689">
    <property type="entry name" value="FAS-BINDING FACTOR 1"/>
    <property type="match status" value="1"/>
</dbReference>
<dbReference type="PANTHER" id="PTHR33689:SF1">
    <property type="entry name" value="FAS-BINDING FACTOR 1"/>
    <property type="match status" value="1"/>
</dbReference>